<dbReference type="GeneID" id="18881732"/>
<protein>
    <submittedName>
        <fullName evidence="2">Uncharacterized protein</fullName>
    </submittedName>
</protein>
<keyword evidence="3" id="KW-1185">Reference proteome</keyword>
<dbReference type="RefSeq" id="XP_007388994.1">
    <property type="nucleotide sequence ID" value="XM_007388932.1"/>
</dbReference>
<dbReference type="AlphaFoldDB" id="R7S1I3"/>
<evidence type="ECO:0000313" key="3">
    <source>
        <dbReference type="Proteomes" id="UP000054196"/>
    </source>
</evidence>
<reference evidence="3" key="1">
    <citation type="journal article" date="2012" name="Science">
        <title>The Paleozoic origin of enzymatic lignin decomposition reconstructed from 31 fungal genomes.</title>
        <authorList>
            <person name="Floudas D."/>
            <person name="Binder M."/>
            <person name="Riley R."/>
            <person name="Barry K."/>
            <person name="Blanchette R.A."/>
            <person name="Henrissat B."/>
            <person name="Martinez A.T."/>
            <person name="Otillar R."/>
            <person name="Spatafora J.W."/>
            <person name="Yadav J.S."/>
            <person name="Aerts A."/>
            <person name="Benoit I."/>
            <person name="Boyd A."/>
            <person name="Carlson A."/>
            <person name="Copeland A."/>
            <person name="Coutinho P.M."/>
            <person name="de Vries R.P."/>
            <person name="Ferreira P."/>
            <person name="Findley K."/>
            <person name="Foster B."/>
            <person name="Gaskell J."/>
            <person name="Glotzer D."/>
            <person name="Gorecki P."/>
            <person name="Heitman J."/>
            <person name="Hesse C."/>
            <person name="Hori C."/>
            <person name="Igarashi K."/>
            <person name="Jurgens J.A."/>
            <person name="Kallen N."/>
            <person name="Kersten P."/>
            <person name="Kohler A."/>
            <person name="Kuees U."/>
            <person name="Kumar T.K.A."/>
            <person name="Kuo A."/>
            <person name="LaButti K."/>
            <person name="Larrondo L.F."/>
            <person name="Lindquist E."/>
            <person name="Ling A."/>
            <person name="Lombard V."/>
            <person name="Lucas S."/>
            <person name="Lundell T."/>
            <person name="Martin R."/>
            <person name="McLaughlin D.J."/>
            <person name="Morgenstern I."/>
            <person name="Morin E."/>
            <person name="Murat C."/>
            <person name="Nagy L.G."/>
            <person name="Nolan M."/>
            <person name="Ohm R.A."/>
            <person name="Patyshakuliyeva A."/>
            <person name="Rokas A."/>
            <person name="Ruiz-Duenas F.J."/>
            <person name="Sabat G."/>
            <person name="Salamov A."/>
            <person name="Samejima M."/>
            <person name="Schmutz J."/>
            <person name="Slot J.C."/>
            <person name="St John F."/>
            <person name="Stenlid J."/>
            <person name="Sun H."/>
            <person name="Sun S."/>
            <person name="Syed K."/>
            <person name="Tsang A."/>
            <person name="Wiebenga A."/>
            <person name="Young D."/>
            <person name="Pisabarro A."/>
            <person name="Eastwood D.C."/>
            <person name="Martin F."/>
            <person name="Cullen D."/>
            <person name="Grigoriev I.V."/>
            <person name="Hibbett D.S."/>
        </authorList>
    </citation>
    <scope>NUCLEOTIDE SEQUENCE [LARGE SCALE GENOMIC DNA]</scope>
    <source>
        <strain evidence="3">HHB-11173 SS5</strain>
    </source>
</reference>
<proteinExistence type="predicted"/>
<dbReference type="HOGENOM" id="CLU_2706044_0_0_1"/>
<organism evidence="2 3">
    <name type="scientific">Punctularia strigosozonata (strain HHB-11173)</name>
    <name type="common">White-rot fungus</name>
    <dbReference type="NCBI Taxonomy" id="741275"/>
    <lineage>
        <taxon>Eukaryota</taxon>
        <taxon>Fungi</taxon>
        <taxon>Dikarya</taxon>
        <taxon>Basidiomycota</taxon>
        <taxon>Agaricomycotina</taxon>
        <taxon>Agaricomycetes</taxon>
        <taxon>Corticiales</taxon>
        <taxon>Punctulariaceae</taxon>
        <taxon>Punctularia</taxon>
    </lineage>
</organism>
<dbReference type="Proteomes" id="UP000054196">
    <property type="component" value="Unassembled WGS sequence"/>
</dbReference>
<evidence type="ECO:0000313" key="2">
    <source>
        <dbReference type="EMBL" id="EIN03709.1"/>
    </source>
</evidence>
<accession>R7S1I3</accession>
<dbReference type="KEGG" id="psq:PUNSTDRAFT_146888"/>
<dbReference type="EMBL" id="JH687559">
    <property type="protein sequence ID" value="EIN03709.1"/>
    <property type="molecule type" value="Genomic_DNA"/>
</dbReference>
<sequence length="73" mass="8699">MRSFHRWTSMPRSSRKPSLSSGSVSLYTYRMRRIHRIESQPTTQILGRAKIHWRITSNARTVVANRMERRITL</sequence>
<feature type="region of interest" description="Disordered" evidence="1">
    <location>
        <begin position="1"/>
        <end position="21"/>
    </location>
</feature>
<feature type="compositionally biased region" description="Low complexity" evidence="1">
    <location>
        <begin position="9"/>
        <end position="21"/>
    </location>
</feature>
<gene>
    <name evidence="2" type="ORF">PUNSTDRAFT_146888</name>
</gene>
<evidence type="ECO:0000256" key="1">
    <source>
        <dbReference type="SAM" id="MobiDB-lite"/>
    </source>
</evidence>
<name>R7S1I3_PUNST</name>